<organism evidence="2 4">
    <name type="scientific">Medicago truncatula</name>
    <name type="common">Barrel medic</name>
    <name type="synonym">Medicago tribuloides</name>
    <dbReference type="NCBI Taxonomy" id="3880"/>
    <lineage>
        <taxon>Eukaryota</taxon>
        <taxon>Viridiplantae</taxon>
        <taxon>Streptophyta</taxon>
        <taxon>Embryophyta</taxon>
        <taxon>Tracheophyta</taxon>
        <taxon>Spermatophyta</taxon>
        <taxon>Magnoliopsida</taxon>
        <taxon>eudicotyledons</taxon>
        <taxon>Gunneridae</taxon>
        <taxon>Pentapetalae</taxon>
        <taxon>rosids</taxon>
        <taxon>fabids</taxon>
        <taxon>Fabales</taxon>
        <taxon>Fabaceae</taxon>
        <taxon>Papilionoideae</taxon>
        <taxon>50 kb inversion clade</taxon>
        <taxon>NPAAA clade</taxon>
        <taxon>Hologalegina</taxon>
        <taxon>IRL clade</taxon>
        <taxon>Trifolieae</taxon>
        <taxon>Medicago</taxon>
    </lineage>
</organism>
<keyword evidence="1" id="KW-0732">Signal</keyword>
<dbReference type="Proteomes" id="UP000002051">
    <property type="component" value="Chromosome 8"/>
</dbReference>
<reference evidence="2 4" key="2">
    <citation type="journal article" date="2014" name="BMC Genomics">
        <title>An improved genome release (version Mt4.0) for the model legume Medicago truncatula.</title>
        <authorList>
            <person name="Tang H."/>
            <person name="Krishnakumar V."/>
            <person name="Bidwell S."/>
            <person name="Rosen B."/>
            <person name="Chan A."/>
            <person name="Zhou S."/>
            <person name="Gentzbittel L."/>
            <person name="Childs K.L."/>
            <person name="Yandell M."/>
            <person name="Gundlach H."/>
            <person name="Mayer K.F."/>
            <person name="Schwartz D.C."/>
            <person name="Town C.D."/>
        </authorList>
    </citation>
    <scope>GENOME REANNOTATION</scope>
    <source>
        <strain evidence="3 4">cv. Jemalong A17</strain>
    </source>
</reference>
<evidence type="ECO:0008006" key="5">
    <source>
        <dbReference type="Google" id="ProtNLM"/>
    </source>
</evidence>
<dbReference type="EnsemblPlants" id="AET04698">
    <property type="protein sequence ID" value="AET04698"/>
    <property type="gene ID" value="MTR_8g093130"/>
</dbReference>
<sequence>MSNFKWEKSHFLSGLIISWCWGQYIYENFDEAFVATKGTYKWWVVEVGAYRISQLTHGIAGPTPRSEALLCRRTCMYISMYLFQIEHGNHRHDMPKQRAY</sequence>
<evidence type="ECO:0000313" key="2">
    <source>
        <dbReference type="EMBL" id="AET04698.1"/>
    </source>
</evidence>
<dbReference type="PaxDb" id="3880-AET04698"/>
<feature type="signal peptide" evidence="1">
    <location>
        <begin position="1"/>
        <end position="22"/>
    </location>
</feature>
<evidence type="ECO:0000313" key="4">
    <source>
        <dbReference type="Proteomes" id="UP000002051"/>
    </source>
</evidence>
<protein>
    <recommendedName>
        <fullName evidence="5">Transmembrane protein</fullName>
    </recommendedName>
</protein>
<keyword evidence="4" id="KW-1185">Reference proteome</keyword>
<feature type="chain" id="PRO_5014574210" description="Transmembrane protein" evidence="1">
    <location>
        <begin position="23"/>
        <end position="100"/>
    </location>
</feature>
<reference evidence="2 4" key="1">
    <citation type="journal article" date="2011" name="Nature">
        <title>The Medicago genome provides insight into the evolution of rhizobial symbioses.</title>
        <authorList>
            <person name="Young N.D."/>
            <person name="Debelle F."/>
            <person name="Oldroyd G.E."/>
            <person name="Geurts R."/>
            <person name="Cannon S.B."/>
            <person name="Udvardi M.K."/>
            <person name="Benedito V.A."/>
            <person name="Mayer K.F."/>
            <person name="Gouzy J."/>
            <person name="Schoof H."/>
            <person name="Van de Peer Y."/>
            <person name="Proost S."/>
            <person name="Cook D.R."/>
            <person name="Meyers B.C."/>
            <person name="Spannagl M."/>
            <person name="Cheung F."/>
            <person name="De Mita S."/>
            <person name="Krishnakumar V."/>
            <person name="Gundlach H."/>
            <person name="Zhou S."/>
            <person name="Mudge J."/>
            <person name="Bharti A.K."/>
            <person name="Murray J.D."/>
            <person name="Naoumkina M.A."/>
            <person name="Rosen B."/>
            <person name="Silverstein K.A."/>
            <person name="Tang H."/>
            <person name="Rombauts S."/>
            <person name="Zhao P.X."/>
            <person name="Zhou P."/>
            <person name="Barbe V."/>
            <person name="Bardou P."/>
            <person name="Bechner M."/>
            <person name="Bellec A."/>
            <person name="Berger A."/>
            <person name="Berges H."/>
            <person name="Bidwell S."/>
            <person name="Bisseling T."/>
            <person name="Choisne N."/>
            <person name="Couloux A."/>
            <person name="Denny R."/>
            <person name="Deshpande S."/>
            <person name="Dai X."/>
            <person name="Doyle J.J."/>
            <person name="Dudez A.M."/>
            <person name="Farmer A.D."/>
            <person name="Fouteau S."/>
            <person name="Franken C."/>
            <person name="Gibelin C."/>
            <person name="Gish J."/>
            <person name="Goldstein S."/>
            <person name="Gonzalez A.J."/>
            <person name="Green P.J."/>
            <person name="Hallab A."/>
            <person name="Hartog M."/>
            <person name="Hua A."/>
            <person name="Humphray S.J."/>
            <person name="Jeong D.H."/>
            <person name="Jing Y."/>
            <person name="Jocker A."/>
            <person name="Kenton S.M."/>
            <person name="Kim D.J."/>
            <person name="Klee K."/>
            <person name="Lai H."/>
            <person name="Lang C."/>
            <person name="Lin S."/>
            <person name="Macmil S.L."/>
            <person name="Magdelenat G."/>
            <person name="Matthews L."/>
            <person name="McCorrison J."/>
            <person name="Monaghan E.L."/>
            <person name="Mun J.H."/>
            <person name="Najar F.Z."/>
            <person name="Nicholson C."/>
            <person name="Noirot C."/>
            <person name="O'Bleness M."/>
            <person name="Paule C.R."/>
            <person name="Poulain J."/>
            <person name="Prion F."/>
            <person name="Qin B."/>
            <person name="Qu C."/>
            <person name="Retzel E.F."/>
            <person name="Riddle C."/>
            <person name="Sallet E."/>
            <person name="Samain S."/>
            <person name="Samson N."/>
            <person name="Sanders I."/>
            <person name="Saurat O."/>
            <person name="Scarpelli C."/>
            <person name="Schiex T."/>
            <person name="Segurens B."/>
            <person name="Severin A.J."/>
            <person name="Sherrier D.J."/>
            <person name="Shi R."/>
            <person name="Sims S."/>
            <person name="Singer S.R."/>
            <person name="Sinharoy S."/>
            <person name="Sterck L."/>
            <person name="Viollet A."/>
            <person name="Wang B.B."/>
            <person name="Wang K."/>
            <person name="Wang M."/>
            <person name="Wang X."/>
            <person name="Warfsmann J."/>
            <person name="Weissenbach J."/>
            <person name="White D.D."/>
            <person name="White J.D."/>
            <person name="Wiley G.B."/>
            <person name="Wincker P."/>
            <person name="Xing Y."/>
            <person name="Yang L."/>
            <person name="Yao Z."/>
            <person name="Ying F."/>
            <person name="Zhai J."/>
            <person name="Zhou L."/>
            <person name="Zuber A."/>
            <person name="Denarie J."/>
            <person name="Dixon R.A."/>
            <person name="May G.D."/>
            <person name="Schwartz D.C."/>
            <person name="Rogers J."/>
            <person name="Quetier F."/>
            <person name="Town C.D."/>
            <person name="Roe B.A."/>
        </authorList>
    </citation>
    <scope>NUCLEOTIDE SEQUENCE [LARGE SCALE GENOMIC DNA]</scope>
    <source>
        <strain evidence="2">A17</strain>
        <strain evidence="3 4">cv. Jemalong A17</strain>
    </source>
</reference>
<reference evidence="3" key="3">
    <citation type="submission" date="2015-04" db="UniProtKB">
        <authorList>
            <consortium name="EnsemblPlants"/>
        </authorList>
    </citation>
    <scope>IDENTIFICATION</scope>
    <source>
        <strain evidence="3">cv. Jemalong A17</strain>
    </source>
</reference>
<evidence type="ECO:0000313" key="3">
    <source>
        <dbReference type="EnsemblPlants" id="AET04698"/>
    </source>
</evidence>
<evidence type="ECO:0000256" key="1">
    <source>
        <dbReference type="SAM" id="SignalP"/>
    </source>
</evidence>
<accession>G7LD61</accession>
<proteinExistence type="predicted"/>
<dbReference type="HOGENOM" id="CLU_2310300_0_0_1"/>
<gene>
    <name evidence="2" type="ordered locus">MTR_8g093130</name>
</gene>
<dbReference type="EMBL" id="CM001224">
    <property type="protein sequence ID" value="AET04698.1"/>
    <property type="molecule type" value="Genomic_DNA"/>
</dbReference>
<dbReference type="AlphaFoldDB" id="G7LD61"/>
<name>G7LD61_MEDTR</name>